<dbReference type="PANTHER" id="PTHR12439">
    <property type="entry name" value="PLACENTAL PROTEIN 11-RELATED"/>
    <property type="match status" value="1"/>
</dbReference>
<dbReference type="EMBL" id="BRYB01002091">
    <property type="protein sequence ID" value="GMI39506.1"/>
    <property type="molecule type" value="Genomic_DNA"/>
</dbReference>
<protein>
    <recommendedName>
        <fullName evidence="11">EndoU domain-containing protein</fullName>
    </recommendedName>
</protein>
<keyword evidence="13" id="KW-1185">Reference proteome</keyword>
<dbReference type="InterPro" id="IPR039787">
    <property type="entry name" value="ENDOU"/>
</dbReference>
<evidence type="ECO:0000256" key="1">
    <source>
        <dbReference type="ARBA" id="ARBA00001936"/>
    </source>
</evidence>
<evidence type="ECO:0000256" key="3">
    <source>
        <dbReference type="ARBA" id="ARBA00011245"/>
    </source>
</evidence>
<proteinExistence type="inferred from homology"/>
<evidence type="ECO:0000256" key="6">
    <source>
        <dbReference type="ARBA" id="ARBA00022759"/>
    </source>
</evidence>
<keyword evidence="10" id="KW-0456">Lyase</keyword>
<reference evidence="12 13" key="1">
    <citation type="journal article" date="2023" name="Commun. Biol.">
        <title>Genome analysis of Parmales, the sister group of diatoms, reveals the evolutionary specialization of diatoms from phago-mixotrophs to photoautotrophs.</title>
        <authorList>
            <person name="Ban H."/>
            <person name="Sato S."/>
            <person name="Yoshikawa S."/>
            <person name="Yamada K."/>
            <person name="Nakamura Y."/>
            <person name="Ichinomiya M."/>
            <person name="Sato N."/>
            <person name="Blanc-Mathieu R."/>
            <person name="Endo H."/>
            <person name="Kuwata A."/>
            <person name="Ogata H."/>
        </authorList>
    </citation>
    <scope>NUCLEOTIDE SEQUENCE [LARGE SCALE GENOMIC DNA]</scope>
</reference>
<accession>A0ABQ6N4J1</accession>
<evidence type="ECO:0000313" key="13">
    <source>
        <dbReference type="Proteomes" id="UP001165060"/>
    </source>
</evidence>
<comment type="caution">
    <text evidence="12">The sequence shown here is derived from an EMBL/GenBank/DDBJ whole genome shotgun (WGS) entry which is preliminary data.</text>
</comment>
<keyword evidence="7" id="KW-0378">Hydrolase</keyword>
<dbReference type="InterPro" id="IPR037227">
    <property type="entry name" value="EndoU-like"/>
</dbReference>
<comment type="similarity">
    <text evidence="2">Belongs to the ENDOU family.</text>
</comment>
<dbReference type="PANTHER" id="PTHR12439:SF11">
    <property type="entry name" value="URIDYLATE-SPECIFIC ENDORIBONUCLEASE"/>
    <property type="match status" value="1"/>
</dbReference>
<evidence type="ECO:0000256" key="7">
    <source>
        <dbReference type="ARBA" id="ARBA00022801"/>
    </source>
</evidence>
<name>A0ABQ6N4J1_9STRA</name>
<evidence type="ECO:0000256" key="2">
    <source>
        <dbReference type="ARBA" id="ARBA00010168"/>
    </source>
</evidence>
<evidence type="ECO:0000259" key="11">
    <source>
        <dbReference type="PROSITE" id="PS51959"/>
    </source>
</evidence>
<keyword evidence="8" id="KW-0694">RNA-binding</keyword>
<dbReference type="InterPro" id="IPR018998">
    <property type="entry name" value="EndoU_C"/>
</dbReference>
<evidence type="ECO:0000313" key="12">
    <source>
        <dbReference type="EMBL" id="GMI39506.1"/>
    </source>
</evidence>
<evidence type="ECO:0000256" key="10">
    <source>
        <dbReference type="ARBA" id="ARBA00023239"/>
    </source>
</evidence>
<dbReference type="Pfam" id="PF09412">
    <property type="entry name" value="XendoU"/>
    <property type="match status" value="1"/>
</dbReference>
<keyword evidence="6" id="KW-0255">Endonuclease</keyword>
<keyword evidence="5" id="KW-0479">Metal-binding</keyword>
<dbReference type="CDD" id="cd21159">
    <property type="entry name" value="XendoU"/>
    <property type="match status" value="1"/>
</dbReference>
<comment type="subunit">
    <text evidence="3">Monomer.</text>
</comment>
<dbReference type="PROSITE" id="PS51959">
    <property type="entry name" value="ENDOU"/>
    <property type="match status" value="1"/>
</dbReference>
<dbReference type="Proteomes" id="UP001165060">
    <property type="component" value="Unassembled WGS sequence"/>
</dbReference>
<gene>
    <name evidence="12" type="ORF">TeGR_g12561</name>
</gene>
<sequence>MDRLCSYLDHTQKDIEGKLAAGQVPNPQQLAGFLTSLTTQVRTLSSGAPKRIVELIVTNFHNMGWDPRSNKQFRSRAALMTPPNVVSSLSTLSSELASWKPPITPTPTEMKDLAAACDKLWELDSNRCVAGEDIIINPQYGKSMWEQGDFAEEKLFTYVDAAILEKPTYKAFHALLDNYSSEIGVREVVTPEELVENRKFLDMIMDTSPMQYVWEWLKANSKTKASTREAFIAELNELWFGLYRRKVEADSSGFEHVFCGEVRDSDRDGEPDEVTGLHNWIVLYKEEMAGRLDYQGFIKPRRQKRGGAMGLSSSEQLITLQFVWNGCSKPCSSSFIGVSPEFEMALYTLCFMADEEEKNEVQCGPYRVLVTAYRQRHRGKDYIGTSFPSEAPLSQAEGAARIQKQFRNKKFNQKHGRR</sequence>
<dbReference type="SUPFAM" id="SSF142877">
    <property type="entry name" value="EndoU-like"/>
    <property type="match status" value="1"/>
</dbReference>
<comment type="cofactor">
    <cofactor evidence="1">
        <name>Mn(2+)</name>
        <dbReference type="ChEBI" id="CHEBI:29035"/>
    </cofactor>
</comment>
<feature type="domain" description="EndoU" evidence="11">
    <location>
        <begin position="109"/>
        <end position="392"/>
    </location>
</feature>
<keyword evidence="4" id="KW-0540">Nuclease</keyword>
<organism evidence="12 13">
    <name type="scientific">Tetraparma gracilis</name>
    <dbReference type="NCBI Taxonomy" id="2962635"/>
    <lineage>
        <taxon>Eukaryota</taxon>
        <taxon>Sar</taxon>
        <taxon>Stramenopiles</taxon>
        <taxon>Ochrophyta</taxon>
        <taxon>Bolidophyceae</taxon>
        <taxon>Parmales</taxon>
        <taxon>Triparmaceae</taxon>
        <taxon>Tetraparma</taxon>
    </lineage>
</organism>
<keyword evidence="9" id="KW-0464">Manganese</keyword>
<evidence type="ECO:0000256" key="8">
    <source>
        <dbReference type="ARBA" id="ARBA00022884"/>
    </source>
</evidence>
<evidence type="ECO:0000256" key="9">
    <source>
        <dbReference type="ARBA" id="ARBA00023211"/>
    </source>
</evidence>
<evidence type="ECO:0000256" key="4">
    <source>
        <dbReference type="ARBA" id="ARBA00022722"/>
    </source>
</evidence>
<evidence type="ECO:0000256" key="5">
    <source>
        <dbReference type="ARBA" id="ARBA00022723"/>
    </source>
</evidence>